<keyword evidence="2" id="KW-0229">DNA integration</keyword>
<comment type="caution">
    <text evidence="6">The sequence shown here is derived from an EMBL/GenBank/DDBJ whole genome shotgun (WGS) entry which is preliminary data.</text>
</comment>
<dbReference type="Proteomes" id="UP000559809">
    <property type="component" value="Unassembled WGS sequence"/>
</dbReference>
<dbReference type="Pfam" id="PF13356">
    <property type="entry name" value="Arm-DNA-bind_3"/>
    <property type="match status" value="1"/>
</dbReference>
<dbReference type="InterPro" id="IPR011010">
    <property type="entry name" value="DNA_brk_join_enz"/>
</dbReference>
<evidence type="ECO:0000259" key="5">
    <source>
        <dbReference type="PROSITE" id="PS51898"/>
    </source>
</evidence>
<evidence type="ECO:0000256" key="4">
    <source>
        <dbReference type="ARBA" id="ARBA00023172"/>
    </source>
</evidence>
<evidence type="ECO:0000313" key="7">
    <source>
        <dbReference type="Proteomes" id="UP000559809"/>
    </source>
</evidence>
<evidence type="ECO:0000256" key="2">
    <source>
        <dbReference type="ARBA" id="ARBA00022908"/>
    </source>
</evidence>
<sequence>MARNQLTDRKIASAKPRAKEYFLTDGDGLYLRIRPGSRTQPAGFRAWIFRYTNLSGKADKKSLGSYPKRTLASAREEAEKCRRLLLEGIDPRSTDQKIPKTLVQAVEQWIEESLVNRRNAHGVHVCRLRLKKHVLAHMGNDSLRTLTRPKLVARFDTIRTAGTPAQAGTVLIDMVQMLNYAEDRDWITRNPIRTLRKRDIEVVDVVGSRVLYPPEIVLLRDRLVPPIFMTNACKAAIWISLSTLCRAGEIAACTEYEIDWTERTWRLAPERTKSKREHLIHLSDFAYHWFCVLRDLPYRETEYLIPGLRGAPHAKYNSFSHQISLRQKPDAKIRDAGCLVMPEGKWTMHDLRRTGATLMGELGVPKDIIELCLNHRMPQRDEGSSGLIYTYQKQQRIPERKLAFDALGSYLVNLLGHPETWRHPSQLNTPTDVSSISPQYQSDWAATSQHLAKLLPLMQSAGMDKLLEAIQAGEEAATA</sequence>
<keyword evidence="7" id="KW-1185">Reference proteome</keyword>
<dbReference type="InterPro" id="IPR038488">
    <property type="entry name" value="Integrase_DNA-bd_sf"/>
</dbReference>
<accession>A0A853G5L7</accession>
<dbReference type="PROSITE" id="PS51898">
    <property type="entry name" value="TYR_RECOMBINASE"/>
    <property type="match status" value="1"/>
</dbReference>
<dbReference type="Pfam" id="PF00589">
    <property type="entry name" value="Phage_integrase"/>
    <property type="match status" value="1"/>
</dbReference>
<organism evidence="6 7">
    <name type="scientific">Parapusillimonas granuli</name>
    <dbReference type="NCBI Taxonomy" id="380911"/>
    <lineage>
        <taxon>Bacteria</taxon>
        <taxon>Pseudomonadati</taxon>
        <taxon>Pseudomonadota</taxon>
        <taxon>Betaproteobacteria</taxon>
        <taxon>Burkholderiales</taxon>
        <taxon>Alcaligenaceae</taxon>
        <taxon>Parapusillimonas</taxon>
    </lineage>
</organism>
<keyword evidence="4" id="KW-0233">DNA recombination</keyword>
<dbReference type="InterPro" id="IPR025166">
    <property type="entry name" value="Integrase_DNA_bind_dom"/>
</dbReference>
<feature type="domain" description="Tyr recombinase" evidence="5">
    <location>
        <begin position="206"/>
        <end position="402"/>
    </location>
</feature>
<dbReference type="GO" id="GO:0003677">
    <property type="term" value="F:DNA binding"/>
    <property type="evidence" value="ECO:0007669"/>
    <property type="project" value="UniProtKB-KW"/>
</dbReference>
<keyword evidence="3 6" id="KW-0238">DNA-binding</keyword>
<name>A0A853G5L7_9BURK</name>
<dbReference type="EMBL" id="JACCEM010000009">
    <property type="protein sequence ID" value="NYT51072.1"/>
    <property type="molecule type" value="Genomic_DNA"/>
</dbReference>
<dbReference type="GO" id="GO:0006310">
    <property type="term" value="P:DNA recombination"/>
    <property type="evidence" value="ECO:0007669"/>
    <property type="project" value="UniProtKB-KW"/>
</dbReference>
<proteinExistence type="inferred from homology"/>
<dbReference type="AlphaFoldDB" id="A0A853G5L7"/>
<dbReference type="InterPro" id="IPR050808">
    <property type="entry name" value="Phage_Integrase"/>
</dbReference>
<dbReference type="RefSeq" id="WP_180157585.1">
    <property type="nucleotide sequence ID" value="NZ_JACCEM010000009.1"/>
</dbReference>
<dbReference type="InterPro" id="IPR002104">
    <property type="entry name" value="Integrase_catalytic"/>
</dbReference>
<dbReference type="Gene3D" id="3.30.160.390">
    <property type="entry name" value="Integrase, DNA-binding domain"/>
    <property type="match status" value="1"/>
</dbReference>
<reference evidence="6 7" key="1">
    <citation type="submission" date="2020-07" db="EMBL/GenBank/DDBJ databases">
        <title>Taxonomic revisions and descriptions of new bacterial species based on genomic comparisons in the high-G+C-content subgroup of the family Alcaligenaceae.</title>
        <authorList>
            <person name="Szabo A."/>
            <person name="Felfoldi T."/>
        </authorList>
    </citation>
    <scope>NUCLEOTIDE SEQUENCE [LARGE SCALE GENOMIC DNA]</scope>
    <source>
        <strain evidence="6 7">LMG 24012</strain>
    </source>
</reference>
<dbReference type="InterPro" id="IPR013762">
    <property type="entry name" value="Integrase-like_cat_sf"/>
</dbReference>
<gene>
    <name evidence="6" type="ORF">H0A72_17300</name>
</gene>
<dbReference type="PANTHER" id="PTHR30629:SF2">
    <property type="entry name" value="PROPHAGE INTEGRASE INTS-RELATED"/>
    <property type="match status" value="1"/>
</dbReference>
<dbReference type="Gene3D" id="1.10.443.10">
    <property type="entry name" value="Intergrase catalytic core"/>
    <property type="match status" value="1"/>
</dbReference>
<comment type="similarity">
    <text evidence="1">Belongs to the 'phage' integrase family.</text>
</comment>
<dbReference type="GO" id="GO:0015074">
    <property type="term" value="P:DNA integration"/>
    <property type="evidence" value="ECO:0007669"/>
    <property type="project" value="UniProtKB-KW"/>
</dbReference>
<evidence type="ECO:0000256" key="3">
    <source>
        <dbReference type="ARBA" id="ARBA00023125"/>
    </source>
</evidence>
<dbReference type="Gene3D" id="1.10.150.130">
    <property type="match status" value="1"/>
</dbReference>
<evidence type="ECO:0000256" key="1">
    <source>
        <dbReference type="ARBA" id="ARBA00008857"/>
    </source>
</evidence>
<dbReference type="InterPro" id="IPR010998">
    <property type="entry name" value="Integrase_recombinase_N"/>
</dbReference>
<evidence type="ECO:0000313" key="6">
    <source>
        <dbReference type="EMBL" id="NYT51072.1"/>
    </source>
</evidence>
<dbReference type="PANTHER" id="PTHR30629">
    <property type="entry name" value="PROPHAGE INTEGRASE"/>
    <property type="match status" value="1"/>
</dbReference>
<protein>
    <submittedName>
        <fullName evidence="6">Integrase arm-type DNA-binding domain-containing protein</fullName>
    </submittedName>
</protein>
<dbReference type="SUPFAM" id="SSF56349">
    <property type="entry name" value="DNA breaking-rejoining enzymes"/>
    <property type="match status" value="1"/>
</dbReference>